<evidence type="ECO:0000259" key="6">
    <source>
        <dbReference type="SMART" id="SM01340"/>
    </source>
</evidence>
<evidence type="ECO:0000256" key="2">
    <source>
        <dbReference type="ARBA" id="ARBA00006082"/>
    </source>
</evidence>
<dbReference type="PANTHER" id="PTHR10073">
    <property type="entry name" value="DNA MISMATCH REPAIR PROTEIN MLH, PMS, MUTL"/>
    <property type="match status" value="1"/>
</dbReference>
<keyword evidence="4" id="KW-0234">DNA repair</keyword>
<keyword evidence="5" id="KW-0539">Nucleus</keyword>
<dbReference type="InterPro" id="IPR020568">
    <property type="entry name" value="Ribosomal_Su5_D2-typ_SF"/>
</dbReference>
<dbReference type="InterPro" id="IPR014721">
    <property type="entry name" value="Ribsml_uS5_D2-typ_fold_subgr"/>
</dbReference>
<keyword evidence="3" id="KW-0227">DNA damage</keyword>
<dbReference type="FunFam" id="3.30.230.10:FF:000014">
    <property type="entry name" value="DNA mismatch repair protein Mlh1"/>
    <property type="match status" value="1"/>
</dbReference>
<dbReference type="GO" id="GO:0016887">
    <property type="term" value="F:ATP hydrolysis activity"/>
    <property type="evidence" value="ECO:0007669"/>
    <property type="project" value="InterPro"/>
</dbReference>
<dbReference type="STRING" id="105785.A0A2J7QSQ6"/>
<organism evidence="7 8">
    <name type="scientific">Cryptotermes secundus</name>
    <dbReference type="NCBI Taxonomy" id="105785"/>
    <lineage>
        <taxon>Eukaryota</taxon>
        <taxon>Metazoa</taxon>
        <taxon>Ecdysozoa</taxon>
        <taxon>Arthropoda</taxon>
        <taxon>Hexapoda</taxon>
        <taxon>Insecta</taxon>
        <taxon>Pterygota</taxon>
        <taxon>Neoptera</taxon>
        <taxon>Polyneoptera</taxon>
        <taxon>Dictyoptera</taxon>
        <taxon>Blattodea</taxon>
        <taxon>Blattoidea</taxon>
        <taxon>Termitoidae</taxon>
        <taxon>Kalotermitidae</taxon>
        <taxon>Cryptotermitinae</taxon>
        <taxon>Cryptotermes</taxon>
    </lineage>
</organism>
<comment type="similarity">
    <text evidence="2">Belongs to the DNA mismatch repair MutL/HexB family.</text>
</comment>
<dbReference type="EMBL" id="NEVH01011258">
    <property type="protein sequence ID" value="PNF31603.1"/>
    <property type="molecule type" value="Genomic_DNA"/>
</dbReference>
<comment type="subcellular location">
    <subcellularLocation>
        <location evidence="1">Nucleus</location>
    </subcellularLocation>
</comment>
<dbReference type="InterPro" id="IPR038973">
    <property type="entry name" value="MutL/Mlh/Pms-like"/>
</dbReference>
<evidence type="ECO:0000313" key="8">
    <source>
        <dbReference type="Proteomes" id="UP000235965"/>
    </source>
</evidence>
<dbReference type="Gene3D" id="3.30.565.10">
    <property type="entry name" value="Histidine kinase-like ATPase, C-terminal domain"/>
    <property type="match status" value="1"/>
</dbReference>
<evidence type="ECO:0000256" key="3">
    <source>
        <dbReference type="ARBA" id="ARBA00022763"/>
    </source>
</evidence>
<dbReference type="GO" id="GO:0032389">
    <property type="term" value="C:MutLalpha complex"/>
    <property type="evidence" value="ECO:0007669"/>
    <property type="project" value="TreeGrafter"/>
</dbReference>
<gene>
    <name evidence="7" type="ORF">B7P43_G18035</name>
</gene>
<dbReference type="InterPro" id="IPR036890">
    <property type="entry name" value="HATPase_C_sf"/>
</dbReference>
<accession>A0A2J7QSQ6</accession>
<dbReference type="AlphaFoldDB" id="A0A2J7QSQ6"/>
<proteinExistence type="inferred from homology"/>
<comment type="caution">
    <text evidence="7">The sequence shown here is derived from an EMBL/GenBank/DDBJ whole genome shotgun (WGS) entry which is preliminary data.</text>
</comment>
<name>A0A2J7QSQ6_9NEOP</name>
<dbReference type="Gene3D" id="3.30.230.10">
    <property type="match status" value="1"/>
</dbReference>
<dbReference type="SUPFAM" id="SSF54211">
    <property type="entry name" value="Ribosomal protein S5 domain 2-like"/>
    <property type="match status" value="1"/>
</dbReference>
<dbReference type="CDD" id="cd03483">
    <property type="entry name" value="MutL_Trans_MLH1"/>
    <property type="match status" value="1"/>
</dbReference>
<dbReference type="PANTHER" id="PTHR10073:SF12">
    <property type="entry name" value="DNA MISMATCH REPAIR PROTEIN MLH1"/>
    <property type="match status" value="1"/>
</dbReference>
<dbReference type="EMBL" id="NEVH01011258">
    <property type="protein sequence ID" value="PNF31605.1"/>
    <property type="molecule type" value="Genomic_DNA"/>
</dbReference>
<dbReference type="InterPro" id="IPR013507">
    <property type="entry name" value="DNA_mismatch_S5_2-like"/>
</dbReference>
<dbReference type="GO" id="GO:0006298">
    <property type="term" value="P:mismatch repair"/>
    <property type="evidence" value="ECO:0007669"/>
    <property type="project" value="InterPro"/>
</dbReference>
<evidence type="ECO:0000256" key="4">
    <source>
        <dbReference type="ARBA" id="ARBA00023204"/>
    </source>
</evidence>
<reference evidence="7 8" key="1">
    <citation type="submission" date="2017-12" db="EMBL/GenBank/DDBJ databases">
        <title>Hemimetabolous genomes reveal molecular basis of termite eusociality.</title>
        <authorList>
            <person name="Harrison M.C."/>
            <person name="Jongepier E."/>
            <person name="Robertson H.M."/>
            <person name="Arning N."/>
            <person name="Bitard-Feildel T."/>
            <person name="Chao H."/>
            <person name="Childers C.P."/>
            <person name="Dinh H."/>
            <person name="Doddapaneni H."/>
            <person name="Dugan S."/>
            <person name="Gowin J."/>
            <person name="Greiner C."/>
            <person name="Han Y."/>
            <person name="Hu H."/>
            <person name="Hughes D.S.T."/>
            <person name="Huylmans A.-K."/>
            <person name="Kemena C."/>
            <person name="Kremer L.P.M."/>
            <person name="Lee S.L."/>
            <person name="Lopez-Ezquerra A."/>
            <person name="Mallet L."/>
            <person name="Monroy-Kuhn J.M."/>
            <person name="Moser A."/>
            <person name="Murali S.C."/>
            <person name="Muzny D.M."/>
            <person name="Otani S."/>
            <person name="Piulachs M.-D."/>
            <person name="Poelchau M."/>
            <person name="Qu J."/>
            <person name="Schaub F."/>
            <person name="Wada-Katsumata A."/>
            <person name="Worley K.C."/>
            <person name="Xie Q."/>
            <person name="Ylla G."/>
            <person name="Poulsen M."/>
            <person name="Gibbs R.A."/>
            <person name="Schal C."/>
            <person name="Richards S."/>
            <person name="Belles X."/>
            <person name="Korb J."/>
            <person name="Bornberg-Bauer E."/>
        </authorList>
    </citation>
    <scope>NUCLEOTIDE SEQUENCE [LARGE SCALE GENOMIC DNA]</scope>
    <source>
        <tissue evidence="7">Whole body</tissue>
    </source>
</reference>
<dbReference type="InParanoid" id="A0A2J7QSQ6"/>
<feature type="domain" description="DNA mismatch repair protein S5" evidence="6">
    <location>
        <begin position="58"/>
        <end position="177"/>
    </location>
</feature>
<dbReference type="GO" id="GO:0030983">
    <property type="term" value="F:mismatched DNA binding"/>
    <property type="evidence" value="ECO:0007669"/>
    <property type="project" value="InterPro"/>
</dbReference>
<dbReference type="GO" id="GO:0140664">
    <property type="term" value="F:ATP-dependent DNA damage sensor activity"/>
    <property type="evidence" value="ECO:0007669"/>
    <property type="project" value="InterPro"/>
</dbReference>
<dbReference type="SMART" id="SM01340">
    <property type="entry name" value="DNA_mis_repair"/>
    <property type="match status" value="1"/>
</dbReference>
<dbReference type="Pfam" id="PF01119">
    <property type="entry name" value="DNA_mis_repair"/>
    <property type="match status" value="1"/>
</dbReference>
<sequence length="241" mass="27428">MSTRRKALKSAAEEHNRIADVVGRYAIHNSDVGFTLKKQGESLADIRTPPNSTVVDNIRTIYGNTIAKELLELKAADDALRLKLTGYISNVNYSSKKHIMLLFINHRLVESAALKKAMEQVYSVYLPKNNHPFLYLSLELDSRNIDVNVHPTKHEVHFLHEDLVLDKIKAAVEGNLLGCNTSRVFYTQARLPGAGMPKRPWLWRQTRYMPIRWYGLTVLCRSWTSTLAPLLPPLNPLTAKR</sequence>
<dbReference type="OrthoDB" id="10263226at2759"/>
<protein>
    <recommendedName>
        <fullName evidence="6">DNA mismatch repair protein S5 domain-containing protein</fullName>
    </recommendedName>
</protein>
<dbReference type="Proteomes" id="UP000235965">
    <property type="component" value="Unassembled WGS sequence"/>
</dbReference>
<dbReference type="GO" id="GO:0005524">
    <property type="term" value="F:ATP binding"/>
    <property type="evidence" value="ECO:0007669"/>
    <property type="project" value="InterPro"/>
</dbReference>
<evidence type="ECO:0000256" key="5">
    <source>
        <dbReference type="ARBA" id="ARBA00023242"/>
    </source>
</evidence>
<evidence type="ECO:0000256" key="1">
    <source>
        <dbReference type="ARBA" id="ARBA00004123"/>
    </source>
</evidence>
<keyword evidence="8" id="KW-1185">Reference proteome</keyword>
<evidence type="ECO:0000313" key="7">
    <source>
        <dbReference type="EMBL" id="PNF31605.1"/>
    </source>
</evidence>